<accession>A0A0R2CNY0</accession>
<feature type="transmembrane region" description="Helical" evidence="7">
    <location>
        <begin position="339"/>
        <end position="363"/>
    </location>
</feature>
<keyword evidence="6 7" id="KW-0472">Membrane</keyword>
<dbReference type="InterPro" id="IPR036259">
    <property type="entry name" value="MFS_trans_sf"/>
</dbReference>
<dbReference type="PATRIC" id="fig|1423729.3.peg.1847"/>
<dbReference type="InterPro" id="IPR001958">
    <property type="entry name" value="Tet-R_TetA/multi-R_MdtG-like"/>
</dbReference>
<name>A0A0R2CNY0_9LACO</name>
<evidence type="ECO:0000256" key="5">
    <source>
        <dbReference type="ARBA" id="ARBA00022989"/>
    </source>
</evidence>
<comment type="subcellular location">
    <subcellularLocation>
        <location evidence="1">Cell membrane</location>
        <topology evidence="1">Multi-pass membrane protein</topology>
    </subcellularLocation>
</comment>
<dbReference type="GO" id="GO:0022857">
    <property type="term" value="F:transmembrane transporter activity"/>
    <property type="evidence" value="ECO:0007669"/>
    <property type="project" value="InterPro"/>
</dbReference>
<protein>
    <submittedName>
        <fullName evidence="9">MFS transporter</fullName>
    </submittedName>
</protein>
<keyword evidence="3" id="KW-1003">Cell membrane</keyword>
<sequence length="395" mass="43933">MGREMKNNRLKLGWLLAGNLISSTGMSFIWPLTTVYMHDYLGKTLALAGMVLLIESLIMIVGSYVGGRLYDNGKGHFWMLFTIAMSALALLALIFCNGWPAYPLLLIINGFTGAIANTIINALAASIKEFDASYIFNMMYFMANLGVVIGTLVVGFVVSINIRYIFLVTAILYIIFFLIAATKYSFENTQIVKNKSITKRKLNKKTPIGNILVIGGVLMTYLMIQIGYSQWQSNLSVYMQSLGIGLNKYSYLWTINGIIVVIGQPIIAFFDRRKPVNYFKKVYIGYGIFIIAFTSLVFARDYTHFIVSMVLVTFGEVIAFPIIPAIVDDLSSDSERGKYQGFVSISASLGHAMGPLLGGLIIGGFSYDVLFEIMVLLVMIFTCLSMGITYFKLKK</sequence>
<feature type="domain" description="Major facilitator superfamily (MFS) profile" evidence="8">
    <location>
        <begin position="208"/>
        <end position="395"/>
    </location>
</feature>
<evidence type="ECO:0000259" key="8">
    <source>
        <dbReference type="PROSITE" id="PS50850"/>
    </source>
</evidence>
<dbReference type="Proteomes" id="UP000051131">
    <property type="component" value="Unassembled WGS sequence"/>
</dbReference>
<feature type="transmembrane region" description="Helical" evidence="7">
    <location>
        <begin position="251"/>
        <end position="270"/>
    </location>
</feature>
<dbReference type="Pfam" id="PF07690">
    <property type="entry name" value="MFS_1"/>
    <property type="match status" value="1"/>
</dbReference>
<dbReference type="InterPro" id="IPR020846">
    <property type="entry name" value="MFS_dom"/>
</dbReference>
<evidence type="ECO:0000256" key="1">
    <source>
        <dbReference type="ARBA" id="ARBA00004651"/>
    </source>
</evidence>
<evidence type="ECO:0000256" key="7">
    <source>
        <dbReference type="SAM" id="Phobius"/>
    </source>
</evidence>
<organism evidence="9 10">
    <name type="scientific">Liquorilactobacillus cacaonum DSM 21116</name>
    <dbReference type="NCBI Taxonomy" id="1423729"/>
    <lineage>
        <taxon>Bacteria</taxon>
        <taxon>Bacillati</taxon>
        <taxon>Bacillota</taxon>
        <taxon>Bacilli</taxon>
        <taxon>Lactobacillales</taxon>
        <taxon>Lactobacillaceae</taxon>
        <taxon>Liquorilactobacillus</taxon>
    </lineage>
</organism>
<dbReference type="InterPro" id="IPR050171">
    <property type="entry name" value="MFS_Transporters"/>
</dbReference>
<proteinExistence type="predicted"/>
<feature type="transmembrane region" description="Helical" evidence="7">
    <location>
        <begin position="12"/>
        <end position="33"/>
    </location>
</feature>
<dbReference type="Gene3D" id="1.20.1250.20">
    <property type="entry name" value="MFS general substrate transporter like domains"/>
    <property type="match status" value="2"/>
</dbReference>
<keyword evidence="2" id="KW-0813">Transport</keyword>
<dbReference type="SUPFAM" id="SSF103473">
    <property type="entry name" value="MFS general substrate transporter"/>
    <property type="match status" value="1"/>
</dbReference>
<evidence type="ECO:0000313" key="9">
    <source>
        <dbReference type="EMBL" id="KRM89996.1"/>
    </source>
</evidence>
<evidence type="ECO:0000313" key="10">
    <source>
        <dbReference type="Proteomes" id="UP000051131"/>
    </source>
</evidence>
<dbReference type="GO" id="GO:0005886">
    <property type="term" value="C:plasma membrane"/>
    <property type="evidence" value="ECO:0007669"/>
    <property type="project" value="UniProtKB-SubCell"/>
</dbReference>
<feature type="transmembrane region" description="Helical" evidence="7">
    <location>
        <begin position="45"/>
        <end position="65"/>
    </location>
</feature>
<feature type="transmembrane region" description="Helical" evidence="7">
    <location>
        <begin position="282"/>
        <end position="299"/>
    </location>
</feature>
<evidence type="ECO:0000256" key="6">
    <source>
        <dbReference type="ARBA" id="ARBA00023136"/>
    </source>
</evidence>
<feature type="transmembrane region" description="Helical" evidence="7">
    <location>
        <begin position="77"/>
        <end position="95"/>
    </location>
</feature>
<feature type="transmembrane region" description="Helical" evidence="7">
    <location>
        <begin position="101"/>
        <end position="123"/>
    </location>
</feature>
<feature type="transmembrane region" description="Helical" evidence="7">
    <location>
        <begin position="135"/>
        <end position="158"/>
    </location>
</feature>
<comment type="caution">
    <text evidence="9">The sequence shown here is derived from an EMBL/GenBank/DDBJ whole genome shotgun (WGS) entry which is preliminary data.</text>
</comment>
<dbReference type="AlphaFoldDB" id="A0A0R2CNY0"/>
<keyword evidence="10" id="KW-1185">Reference proteome</keyword>
<feature type="transmembrane region" description="Helical" evidence="7">
    <location>
        <begin position="207"/>
        <end position="231"/>
    </location>
</feature>
<evidence type="ECO:0000256" key="3">
    <source>
        <dbReference type="ARBA" id="ARBA00022475"/>
    </source>
</evidence>
<dbReference type="PANTHER" id="PTHR23517:SF10">
    <property type="entry name" value="MAJOR FACILITATOR SUPERFAMILY (MFS) PROFILE DOMAIN-CONTAINING PROTEIN"/>
    <property type="match status" value="1"/>
</dbReference>
<dbReference type="STRING" id="1423729.FC80_GL001819"/>
<reference evidence="9 10" key="1">
    <citation type="journal article" date="2015" name="Genome Announc.">
        <title>Expanding the biotechnology potential of lactobacilli through comparative genomics of 213 strains and associated genera.</title>
        <authorList>
            <person name="Sun Z."/>
            <person name="Harris H.M."/>
            <person name="McCann A."/>
            <person name="Guo C."/>
            <person name="Argimon S."/>
            <person name="Zhang W."/>
            <person name="Yang X."/>
            <person name="Jeffery I.B."/>
            <person name="Cooney J.C."/>
            <person name="Kagawa T.F."/>
            <person name="Liu W."/>
            <person name="Song Y."/>
            <person name="Salvetti E."/>
            <person name="Wrobel A."/>
            <person name="Rasinkangas P."/>
            <person name="Parkhill J."/>
            <person name="Rea M.C."/>
            <person name="O'Sullivan O."/>
            <person name="Ritari J."/>
            <person name="Douillard F.P."/>
            <person name="Paul Ross R."/>
            <person name="Yang R."/>
            <person name="Briner A.E."/>
            <person name="Felis G.E."/>
            <person name="de Vos W.M."/>
            <person name="Barrangou R."/>
            <person name="Klaenhammer T.R."/>
            <person name="Caufield P.W."/>
            <person name="Cui Y."/>
            <person name="Zhang H."/>
            <person name="O'Toole P.W."/>
        </authorList>
    </citation>
    <scope>NUCLEOTIDE SEQUENCE [LARGE SCALE GENOMIC DNA]</scope>
    <source>
        <strain evidence="9 10">DSM 21116</strain>
    </source>
</reference>
<dbReference type="CDD" id="cd17329">
    <property type="entry name" value="MFS_MdtH_MDR_like"/>
    <property type="match status" value="1"/>
</dbReference>
<evidence type="ECO:0000256" key="4">
    <source>
        <dbReference type="ARBA" id="ARBA00022692"/>
    </source>
</evidence>
<keyword evidence="5 7" id="KW-1133">Transmembrane helix</keyword>
<feature type="transmembrane region" description="Helical" evidence="7">
    <location>
        <begin position="164"/>
        <end position="186"/>
    </location>
</feature>
<dbReference type="PANTHER" id="PTHR23517">
    <property type="entry name" value="RESISTANCE PROTEIN MDTM, PUTATIVE-RELATED-RELATED"/>
    <property type="match status" value="1"/>
</dbReference>
<dbReference type="InterPro" id="IPR011701">
    <property type="entry name" value="MFS"/>
</dbReference>
<dbReference type="PRINTS" id="PR01035">
    <property type="entry name" value="TCRTETA"/>
</dbReference>
<feature type="transmembrane region" description="Helical" evidence="7">
    <location>
        <begin position="369"/>
        <end position="391"/>
    </location>
</feature>
<evidence type="ECO:0000256" key="2">
    <source>
        <dbReference type="ARBA" id="ARBA00022448"/>
    </source>
</evidence>
<dbReference type="PROSITE" id="PS50850">
    <property type="entry name" value="MFS"/>
    <property type="match status" value="1"/>
</dbReference>
<gene>
    <name evidence="9" type="ORF">FC80_GL001819</name>
</gene>
<keyword evidence="4 7" id="KW-0812">Transmembrane</keyword>
<feature type="transmembrane region" description="Helical" evidence="7">
    <location>
        <begin position="305"/>
        <end position="327"/>
    </location>
</feature>
<dbReference type="EMBL" id="AYZE01000017">
    <property type="protein sequence ID" value="KRM89996.1"/>
    <property type="molecule type" value="Genomic_DNA"/>
</dbReference>